<evidence type="ECO:0000313" key="1">
    <source>
        <dbReference type="EMBL" id="GBM40279.1"/>
    </source>
</evidence>
<organism evidence="1 2">
    <name type="scientific">Araneus ventricosus</name>
    <name type="common">Orbweaver spider</name>
    <name type="synonym">Epeira ventricosa</name>
    <dbReference type="NCBI Taxonomy" id="182803"/>
    <lineage>
        <taxon>Eukaryota</taxon>
        <taxon>Metazoa</taxon>
        <taxon>Ecdysozoa</taxon>
        <taxon>Arthropoda</taxon>
        <taxon>Chelicerata</taxon>
        <taxon>Arachnida</taxon>
        <taxon>Araneae</taxon>
        <taxon>Araneomorphae</taxon>
        <taxon>Entelegynae</taxon>
        <taxon>Araneoidea</taxon>
        <taxon>Araneidae</taxon>
        <taxon>Araneus</taxon>
    </lineage>
</organism>
<reference evidence="1 2" key="1">
    <citation type="journal article" date="2019" name="Sci. Rep.">
        <title>Orb-weaving spider Araneus ventricosus genome elucidates the spidroin gene catalogue.</title>
        <authorList>
            <person name="Kono N."/>
            <person name="Nakamura H."/>
            <person name="Ohtoshi R."/>
            <person name="Moran D.A.P."/>
            <person name="Shinohara A."/>
            <person name="Yoshida Y."/>
            <person name="Fujiwara M."/>
            <person name="Mori M."/>
            <person name="Tomita M."/>
            <person name="Arakawa K."/>
        </authorList>
    </citation>
    <scope>NUCLEOTIDE SEQUENCE [LARGE SCALE GENOMIC DNA]</scope>
</reference>
<accession>A0A4Y2FIS3</accession>
<gene>
    <name evidence="1" type="ORF">AVEN_248300_1</name>
</gene>
<dbReference type="Proteomes" id="UP000499080">
    <property type="component" value="Unassembled WGS sequence"/>
</dbReference>
<dbReference type="EMBL" id="BGPR01000924">
    <property type="protein sequence ID" value="GBM40279.1"/>
    <property type="molecule type" value="Genomic_DNA"/>
</dbReference>
<evidence type="ECO:0008006" key="3">
    <source>
        <dbReference type="Google" id="ProtNLM"/>
    </source>
</evidence>
<comment type="caution">
    <text evidence="1">The sequence shown here is derived from an EMBL/GenBank/DDBJ whole genome shotgun (WGS) entry which is preliminary data.</text>
</comment>
<evidence type="ECO:0000313" key="2">
    <source>
        <dbReference type="Proteomes" id="UP000499080"/>
    </source>
</evidence>
<keyword evidence="2" id="KW-1185">Reference proteome</keyword>
<name>A0A4Y2FIS3_ARAVE</name>
<dbReference type="AlphaFoldDB" id="A0A4Y2FIS3"/>
<protein>
    <recommendedName>
        <fullName evidence="3">Histone-lysine N-methyltransferase SETMAR</fullName>
    </recommendedName>
</protein>
<sequence length="89" mass="10309">MLILTAKANRQISSTSSEIVAYVNERVLANTRVTADEIAHKLDISHGIMHKIIVEHLEFRKICARWVPRLVTEHKAQQWLLEVGREFFT</sequence>
<proteinExistence type="predicted"/>
<dbReference type="OrthoDB" id="6420373at2759"/>